<evidence type="ECO:0000256" key="4">
    <source>
        <dbReference type="ARBA" id="ARBA00022527"/>
    </source>
</evidence>
<dbReference type="CDD" id="cd14066">
    <property type="entry name" value="STKc_IRAK"/>
    <property type="match status" value="1"/>
</dbReference>
<dbReference type="InterPro" id="IPR017441">
    <property type="entry name" value="Protein_kinase_ATP_BS"/>
</dbReference>
<evidence type="ECO:0000256" key="10">
    <source>
        <dbReference type="ARBA" id="ARBA00022989"/>
    </source>
</evidence>
<feature type="compositionally biased region" description="Low complexity" evidence="15">
    <location>
        <begin position="205"/>
        <end position="222"/>
    </location>
</feature>
<feature type="compositionally biased region" description="Low complexity" evidence="15">
    <location>
        <begin position="119"/>
        <end position="132"/>
    </location>
</feature>
<evidence type="ECO:0000256" key="15">
    <source>
        <dbReference type="SAM" id="MobiDB-lite"/>
    </source>
</evidence>
<dbReference type="InterPro" id="IPR011009">
    <property type="entry name" value="Kinase-like_dom_sf"/>
</dbReference>
<dbReference type="Proteomes" id="UP001341840">
    <property type="component" value="Unassembled WGS sequence"/>
</dbReference>
<feature type="compositionally biased region" description="Pro residues" evidence="15">
    <location>
        <begin position="92"/>
        <end position="118"/>
    </location>
</feature>
<keyword evidence="9 14" id="KW-0067">ATP-binding</keyword>
<dbReference type="EMBL" id="JASCZI010091528">
    <property type="protein sequence ID" value="MED6150604.1"/>
    <property type="molecule type" value="Genomic_DNA"/>
</dbReference>
<comment type="catalytic activity">
    <reaction evidence="12">
        <text>L-threonyl-[protein] + ATP = O-phospho-L-threonyl-[protein] + ADP + H(+)</text>
        <dbReference type="Rhea" id="RHEA:46608"/>
        <dbReference type="Rhea" id="RHEA-COMP:11060"/>
        <dbReference type="Rhea" id="RHEA-COMP:11605"/>
        <dbReference type="ChEBI" id="CHEBI:15378"/>
        <dbReference type="ChEBI" id="CHEBI:30013"/>
        <dbReference type="ChEBI" id="CHEBI:30616"/>
        <dbReference type="ChEBI" id="CHEBI:61977"/>
        <dbReference type="ChEBI" id="CHEBI:456216"/>
        <dbReference type="EC" id="2.7.11.1"/>
    </reaction>
</comment>
<evidence type="ECO:0000259" key="17">
    <source>
        <dbReference type="PROSITE" id="PS50011"/>
    </source>
</evidence>
<keyword evidence="8" id="KW-0418">Kinase</keyword>
<keyword evidence="5" id="KW-0808">Transferase</keyword>
<feature type="compositionally biased region" description="Low complexity" evidence="15">
    <location>
        <begin position="284"/>
        <end position="296"/>
    </location>
</feature>
<feature type="domain" description="Protein kinase" evidence="17">
    <location>
        <begin position="355"/>
        <end position="619"/>
    </location>
</feature>
<comment type="catalytic activity">
    <reaction evidence="13">
        <text>L-seryl-[protein] + ATP = O-phospho-L-seryl-[protein] + ADP + H(+)</text>
        <dbReference type="Rhea" id="RHEA:17989"/>
        <dbReference type="Rhea" id="RHEA-COMP:9863"/>
        <dbReference type="Rhea" id="RHEA-COMP:11604"/>
        <dbReference type="ChEBI" id="CHEBI:15378"/>
        <dbReference type="ChEBI" id="CHEBI:29999"/>
        <dbReference type="ChEBI" id="CHEBI:30616"/>
        <dbReference type="ChEBI" id="CHEBI:83421"/>
        <dbReference type="ChEBI" id="CHEBI:456216"/>
        <dbReference type="EC" id="2.7.11.1"/>
    </reaction>
</comment>
<feature type="region of interest" description="Disordered" evidence="15">
    <location>
        <begin position="274"/>
        <end position="297"/>
    </location>
</feature>
<dbReference type="InterPro" id="IPR008271">
    <property type="entry name" value="Ser/Thr_kinase_AS"/>
</dbReference>
<keyword evidence="4" id="KW-0723">Serine/threonine-protein kinase</keyword>
<sequence length="702" mass="74549">MFSVAPLSTVASPAMAPPSPPLFDIAPPPLLLEPTTAPLPFPSPPSPPLLVLPMPSTPPLTSPPVTSPPAVSLPTNSPPSVTQLPPAISSSPPLPEIPLVPASPSPPIPATPSSPNTPSPTTASPPIQAAPFPSSPPTLVPPSVTFPSTLPPPLPSRNRKVSPEVPVPTATSPPSPPSSEFWPLAPEAAASPRMPQPPATVYPFTGPTLPSSPESTPPSSRSLPLAVDIDKHSSGFEVPSGFIVGGIVIGGIVIGFVVALLLLLFRNRKKQQQKKNLQIHQSEKSSPSVGSKTSGSHVIKVLPNPPNLIEGGGDLGSMNASDLTAIPNHATESLAFGSVNGGFTYDEIVAATNGFSEANLLGEGGFGYVYKGVLTNGKEIAVKQLKSGSQQGEREFQAEVETISRVHHKHLVELVGYCVTMSERMLVYEFLPNNTLEFHLHGEGKPVVEWEKRIKIALGSAKGLAYLHEDCNPAIIHRDIKASNILLDFNFEAKVSDFGLAKIFPNADGCITHLTTRVMGTFGYLAPEYASSGKLTDKSDVYSYGVMLLELITGRPAITTEGSRNVSLVDWARPLLAQVLEDSDDVKDLVDPRLQNNYGADEMNRMITCAAACVRHSARLRPRMSQIAGALEGLVSLSDLVGDITPGHARIYSWPESSTYDVCYQQDLRDFNLALSSQTQSVQSEMTSAYGLYLSDSSSEGQ</sequence>
<name>A0ABU6TQD4_9FABA</name>
<reference evidence="18 19" key="1">
    <citation type="journal article" date="2023" name="Plants (Basel)">
        <title>Bridging the Gap: Combining Genomics and Transcriptomics Approaches to Understand Stylosanthes scabra, an Orphan Legume from the Brazilian Caatinga.</title>
        <authorList>
            <person name="Ferreira-Neto J.R.C."/>
            <person name="da Silva M.D."/>
            <person name="Binneck E."/>
            <person name="de Melo N.F."/>
            <person name="da Silva R.H."/>
            <person name="de Melo A.L.T.M."/>
            <person name="Pandolfi V."/>
            <person name="Bustamante F.O."/>
            <person name="Brasileiro-Vidal A.C."/>
            <person name="Benko-Iseppon A.M."/>
        </authorList>
    </citation>
    <scope>NUCLEOTIDE SEQUENCE [LARGE SCALE GENOMIC DNA]</scope>
    <source>
        <tissue evidence="18">Leaves</tissue>
    </source>
</reference>
<evidence type="ECO:0000256" key="14">
    <source>
        <dbReference type="PROSITE-ProRule" id="PRU10141"/>
    </source>
</evidence>
<evidence type="ECO:0000256" key="9">
    <source>
        <dbReference type="ARBA" id="ARBA00022840"/>
    </source>
</evidence>
<evidence type="ECO:0000256" key="11">
    <source>
        <dbReference type="ARBA" id="ARBA00023136"/>
    </source>
</evidence>
<dbReference type="Pfam" id="PF07714">
    <property type="entry name" value="PK_Tyr_Ser-Thr"/>
    <property type="match status" value="1"/>
</dbReference>
<feature type="binding site" evidence="14">
    <location>
        <position position="383"/>
    </location>
    <ligand>
        <name>ATP</name>
        <dbReference type="ChEBI" id="CHEBI:30616"/>
    </ligand>
</feature>
<evidence type="ECO:0000256" key="7">
    <source>
        <dbReference type="ARBA" id="ARBA00022741"/>
    </source>
</evidence>
<evidence type="ECO:0000256" key="12">
    <source>
        <dbReference type="ARBA" id="ARBA00047899"/>
    </source>
</evidence>
<dbReference type="PANTHER" id="PTHR47982:SF22">
    <property type="entry name" value="PROLINE-RICH RECEPTOR-LIKE PROTEIN KINASE PERK14"/>
    <property type="match status" value="1"/>
</dbReference>
<proteinExistence type="predicted"/>
<dbReference type="SMART" id="SM00220">
    <property type="entry name" value="S_TKc"/>
    <property type="match status" value="1"/>
</dbReference>
<comment type="subcellular location">
    <subcellularLocation>
        <location evidence="1">Cell membrane</location>
        <topology evidence="1">Single-pass membrane protein</topology>
    </subcellularLocation>
</comment>
<feature type="region of interest" description="Disordered" evidence="15">
    <location>
        <begin position="1"/>
        <end position="222"/>
    </location>
</feature>
<dbReference type="SUPFAM" id="SSF56112">
    <property type="entry name" value="Protein kinase-like (PK-like)"/>
    <property type="match status" value="1"/>
</dbReference>
<evidence type="ECO:0000256" key="5">
    <source>
        <dbReference type="ARBA" id="ARBA00022679"/>
    </source>
</evidence>
<dbReference type="PRINTS" id="PR01217">
    <property type="entry name" value="PRICHEXTENSN"/>
</dbReference>
<dbReference type="EC" id="2.7.11.1" evidence="2"/>
<dbReference type="InterPro" id="IPR000719">
    <property type="entry name" value="Prot_kinase_dom"/>
</dbReference>
<organism evidence="18 19">
    <name type="scientific">Stylosanthes scabra</name>
    <dbReference type="NCBI Taxonomy" id="79078"/>
    <lineage>
        <taxon>Eukaryota</taxon>
        <taxon>Viridiplantae</taxon>
        <taxon>Streptophyta</taxon>
        <taxon>Embryophyta</taxon>
        <taxon>Tracheophyta</taxon>
        <taxon>Spermatophyta</taxon>
        <taxon>Magnoliopsida</taxon>
        <taxon>eudicotyledons</taxon>
        <taxon>Gunneridae</taxon>
        <taxon>Pentapetalae</taxon>
        <taxon>rosids</taxon>
        <taxon>fabids</taxon>
        <taxon>Fabales</taxon>
        <taxon>Fabaceae</taxon>
        <taxon>Papilionoideae</taxon>
        <taxon>50 kb inversion clade</taxon>
        <taxon>dalbergioids sensu lato</taxon>
        <taxon>Dalbergieae</taxon>
        <taxon>Pterocarpus clade</taxon>
        <taxon>Stylosanthes</taxon>
    </lineage>
</organism>
<keyword evidence="6 16" id="KW-0812">Transmembrane</keyword>
<evidence type="ECO:0000313" key="19">
    <source>
        <dbReference type="Proteomes" id="UP001341840"/>
    </source>
</evidence>
<feature type="transmembrane region" description="Helical" evidence="16">
    <location>
        <begin position="242"/>
        <end position="265"/>
    </location>
</feature>
<evidence type="ECO:0000256" key="16">
    <source>
        <dbReference type="SAM" id="Phobius"/>
    </source>
</evidence>
<keyword evidence="10 16" id="KW-1133">Transmembrane helix</keyword>
<dbReference type="InterPro" id="IPR047117">
    <property type="entry name" value="PERK1-13-like"/>
</dbReference>
<accession>A0ABU6TQD4</accession>
<evidence type="ECO:0000256" key="8">
    <source>
        <dbReference type="ARBA" id="ARBA00022777"/>
    </source>
</evidence>
<dbReference type="Gene3D" id="1.10.510.10">
    <property type="entry name" value="Transferase(Phosphotransferase) domain 1"/>
    <property type="match status" value="1"/>
</dbReference>
<dbReference type="PROSITE" id="PS00107">
    <property type="entry name" value="PROTEIN_KINASE_ATP"/>
    <property type="match status" value="1"/>
</dbReference>
<dbReference type="PANTHER" id="PTHR47982">
    <property type="entry name" value="PROLINE-RICH RECEPTOR-LIKE PROTEIN KINASE PERK4"/>
    <property type="match status" value="1"/>
</dbReference>
<evidence type="ECO:0000256" key="1">
    <source>
        <dbReference type="ARBA" id="ARBA00004162"/>
    </source>
</evidence>
<dbReference type="Gene3D" id="3.30.200.20">
    <property type="entry name" value="Phosphorylase Kinase, domain 1"/>
    <property type="match status" value="1"/>
</dbReference>
<evidence type="ECO:0000256" key="2">
    <source>
        <dbReference type="ARBA" id="ARBA00012513"/>
    </source>
</evidence>
<dbReference type="PROSITE" id="PS00108">
    <property type="entry name" value="PROTEIN_KINASE_ST"/>
    <property type="match status" value="1"/>
</dbReference>
<keyword evidence="7 14" id="KW-0547">Nucleotide-binding</keyword>
<keyword evidence="11 16" id="KW-0472">Membrane</keyword>
<evidence type="ECO:0000256" key="6">
    <source>
        <dbReference type="ARBA" id="ARBA00022692"/>
    </source>
</evidence>
<feature type="compositionally biased region" description="Pro residues" evidence="15">
    <location>
        <begin position="15"/>
        <end position="67"/>
    </location>
</feature>
<keyword evidence="19" id="KW-1185">Reference proteome</keyword>
<dbReference type="PROSITE" id="PS50011">
    <property type="entry name" value="PROTEIN_KINASE_DOM"/>
    <property type="match status" value="1"/>
</dbReference>
<protein>
    <recommendedName>
        <fullName evidence="2">non-specific serine/threonine protein kinase</fullName>
        <ecNumber evidence="2">2.7.11.1</ecNumber>
    </recommendedName>
</protein>
<evidence type="ECO:0000256" key="13">
    <source>
        <dbReference type="ARBA" id="ARBA00048679"/>
    </source>
</evidence>
<gene>
    <name evidence="18" type="ORF">PIB30_073940</name>
</gene>
<evidence type="ECO:0000313" key="18">
    <source>
        <dbReference type="EMBL" id="MED6150604.1"/>
    </source>
</evidence>
<comment type="caution">
    <text evidence="18">The sequence shown here is derived from an EMBL/GenBank/DDBJ whole genome shotgun (WGS) entry which is preliminary data.</text>
</comment>
<evidence type="ECO:0000256" key="3">
    <source>
        <dbReference type="ARBA" id="ARBA00022475"/>
    </source>
</evidence>
<dbReference type="InterPro" id="IPR001245">
    <property type="entry name" value="Ser-Thr/Tyr_kinase_cat_dom"/>
</dbReference>
<keyword evidence="3" id="KW-1003">Cell membrane</keyword>